<evidence type="ECO:0000256" key="1">
    <source>
        <dbReference type="ARBA" id="ARBA00023284"/>
    </source>
</evidence>
<dbReference type="Pfam" id="PF13098">
    <property type="entry name" value="Thioredoxin_2"/>
    <property type="match status" value="1"/>
</dbReference>
<dbReference type="AlphaFoldDB" id="A0A412WS01"/>
<dbReference type="Proteomes" id="UP000284434">
    <property type="component" value="Unassembled WGS sequence"/>
</dbReference>
<reference evidence="5 6" key="1">
    <citation type="submission" date="2018-08" db="EMBL/GenBank/DDBJ databases">
        <title>A genome reference for cultivated species of the human gut microbiota.</title>
        <authorList>
            <person name="Zou Y."/>
            <person name="Xue W."/>
            <person name="Luo G."/>
        </authorList>
    </citation>
    <scope>NUCLEOTIDE SEQUENCE [LARGE SCALE GENOMIC DNA]</scope>
    <source>
        <strain evidence="3 5">AF14-6AC</strain>
        <strain evidence="4 6">OF03-11</strain>
    </source>
</reference>
<keyword evidence="1" id="KW-0676">Redox-active center</keyword>
<dbReference type="Gene3D" id="3.40.30.10">
    <property type="entry name" value="Glutaredoxin"/>
    <property type="match status" value="1"/>
</dbReference>
<accession>A0A412WS01</accession>
<protein>
    <submittedName>
        <fullName evidence="3">Thioredoxin family protein</fullName>
    </submittedName>
</protein>
<evidence type="ECO:0000313" key="5">
    <source>
        <dbReference type="Proteomes" id="UP000283426"/>
    </source>
</evidence>
<dbReference type="PROSITE" id="PS00194">
    <property type="entry name" value="THIOREDOXIN_1"/>
    <property type="match status" value="1"/>
</dbReference>
<dbReference type="RefSeq" id="WP_013612847.1">
    <property type="nucleotide sequence ID" value="NZ_JABWDG010000028.1"/>
</dbReference>
<evidence type="ECO:0000313" key="4">
    <source>
        <dbReference type="EMBL" id="RGY09910.1"/>
    </source>
</evidence>
<dbReference type="InterPro" id="IPR036249">
    <property type="entry name" value="Thioredoxin-like_sf"/>
</dbReference>
<dbReference type="InterPro" id="IPR017937">
    <property type="entry name" value="Thioredoxin_CS"/>
</dbReference>
<dbReference type="SUPFAM" id="SSF52833">
    <property type="entry name" value="Thioredoxin-like"/>
    <property type="match status" value="1"/>
</dbReference>
<comment type="caution">
    <text evidence="3">The sequence shown here is derived from an EMBL/GenBank/DDBJ whole genome shotgun (WGS) entry which is preliminary data.</text>
</comment>
<evidence type="ECO:0000313" key="6">
    <source>
        <dbReference type="Proteomes" id="UP000284434"/>
    </source>
</evidence>
<proteinExistence type="predicted"/>
<evidence type="ECO:0000259" key="2">
    <source>
        <dbReference type="PROSITE" id="PS51352"/>
    </source>
</evidence>
<dbReference type="InterPro" id="IPR013766">
    <property type="entry name" value="Thioredoxin_domain"/>
</dbReference>
<dbReference type="OMA" id="QSENAPI"/>
<dbReference type="EMBL" id="QSCO01000001">
    <property type="protein sequence ID" value="RGY09910.1"/>
    <property type="molecule type" value="Genomic_DNA"/>
</dbReference>
<organism evidence="3 5">
    <name type="scientific">Odoribacter splanchnicus</name>
    <dbReference type="NCBI Taxonomy" id="28118"/>
    <lineage>
        <taxon>Bacteria</taxon>
        <taxon>Pseudomonadati</taxon>
        <taxon>Bacteroidota</taxon>
        <taxon>Bacteroidia</taxon>
        <taxon>Bacteroidales</taxon>
        <taxon>Odoribacteraceae</taxon>
        <taxon>Odoribacter</taxon>
    </lineage>
</organism>
<name>A0A412WS01_9BACT</name>
<dbReference type="Proteomes" id="UP000283426">
    <property type="component" value="Unassembled WGS sequence"/>
</dbReference>
<dbReference type="GeneID" id="61275901"/>
<sequence>MKKIGFVIQFLCIALFLFGQADKNGIRFIEGEKWENVLKAAQEQDKYIFMDCYTSWCGPCKALAKDIFTRKDVGDFFNANFINVKYDMEKGEGKELNKRYKANIIGFPTLLLIDKKGKVVHQMAGFQEADVLIAGMKAGKEGKSLFAYRDRYTAGERDFAFLKEYVTALQGAFLKNDIEQVILDYMKTMSLEKLQEKEIWDFVGTFIKDPYSPQFDYVIFNIDRLAAKVKFDRYQVERQLSWALDKAVDQLVEIKFDENGIPLRLVEETGKMDTLLRLVNRGDLKRAETCRAKINMYELELAQKWDEVYANQIIYRAIKALGYSDNYLAKTVQYLAAYCPDKTILKKCLDLIEKLQEEEDKSDSKFKANYYDTLSVLYAKLGDNKRAKEFKKIDEELKAEKAKEFEKFLKDSK</sequence>
<dbReference type="InterPro" id="IPR012336">
    <property type="entry name" value="Thioredoxin-like_fold"/>
</dbReference>
<evidence type="ECO:0000313" key="3">
    <source>
        <dbReference type="EMBL" id="RGV30075.1"/>
    </source>
</evidence>
<dbReference type="EMBL" id="QRYW01000004">
    <property type="protein sequence ID" value="RGV30075.1"/>
    <property type="molecule type" value="Genomic_DNA"/>
</dbReference>
<feature type="domain" description="Thioredoxin" evidence="2">
    <location>
        <begin position="15"/>
        <end position="141"/>
    </location>
</feature>
<dbReference type="CDD" id="cd02947">
    <property type="entry name" value="TRX_family"/>
    <property type="match status" value="1"/>
</dbReference>
<dbReference type="PROSITE" id="PS51352">
    <property type="entry name" value="THIOREDOXIN_2"/>
    <property type="match status" value="1"/>
</dbReference>
<gene>
    <name evidence="3" type="ORF">DWW24_02870</name>
    <name evidence="4" type="ORF">DXA53_01035</name>
</gene>